<dbReference type="OrthoDB" id="9788334at2"/>
<sequence length="127" mass="13963">MEPVYLFDLASRQSTWLSVRQATIAENVSQADTPGYTAKDVEPFRDVLDKTQLGMIATTSGHLGGDFETARDVRNVEAEPWQVSASENSVSLEQEMIKSGEVARSHQLNTAVVQKFHGLLLASLGKR</sequence>
<gene>
    <name evidence="1" type="primary">flgB</name>
    <name evidence="1" type="ORF">A3843_15355</name>
</gene>
<evidence type="ECO:0000313" key="2">
    <source>
        <dbReference type="Proteomes" id="UP000185783"/>
    </source>
</evidence>
<evidence type="ECO:0000313" key="1">
    <source>
        <dbReference type="EMBL" id="OKL43099.1"/>
    </source>
</evidence>
<name>A0A1U7JED1_9HYPH</name>
<keyword evidence="1" id="KW-0282">Flagellum</keyword>
<accession>A0A1U7JED1</accession>
<keyword evidence="1" id="KW-0969">Cilium</keyword>
<dbReference type="Proteomes" id="UP000185783">
    <property type="component" value="Unassembled WGS sequence"/>
</dbReference>
<proteinExistence type="predicted"/>
<dbReference type="EMBL" id="LVVZ01000022">
    <property type="protein sequence ID" value="OKL43099.1"/>
    <property type="molecule type" value="Genomic_DNA"/>
</dbReference>
<dbReference type="NCBIfam" id="NF004653">
    <property type="entry name" value="PRK06003.1"/>
    <property type="match status" value="1"/>
</dbReference>
<protein>
    <submittedName>
        <fullName evidence="1">Flagellar biosynthesis protein FlgB</fullName>
    </submittedName>
</protein>
<comment type="caution">
    <text evidence="1">The sequence shown here is derived from an EMBL/GenBank/DDBJ whole genome shotgun (WGS) entry which is preliminary data.</text>
</comment>
<organism evidence="1 2">
    <name type="scientific">Pseudovibrio exalbescens</name>
    <dbReference type="NCBI Taxonomy" id="197461"/>
    <lineage>
        <taxon>Bacteria</taxon>
        <taxon>Pseudomonadati</taxon>
        <taxon>Pseudomonadota</taxon>
        <taxon>Alphaproteobacteria</taxon>
        <taxon>Hyphomicrobiales</taxon>
        <taxon>Stappiaceae</taxon>
        <taxon>Pseudovibrio</taxon>
    </lineage>
</organism>
<keyword evidence="2" id="KW-1185">Reference proteome</keyword>
<dbReference type="AlphaFoldDB" id="A0A1U7JED1"/>
<dbReference type="STRING" id="197461.A3843_15355"/>
<keyword evidence="1" id="KW-0966">Cell projection</keyword>
<dbReference type="RefSeq" id="WP_028482889.1">
    <property type="nucleotide sequence ID" value="NZ_LVVZ01000022.1"/>
</dbReference>
<reference evidence="1 2" key="1">
    <citation type="submission" date="2016-03" db="EMBL/GenBank/DDBJ databases">
        <title>Genome sequence of Nesiotobacter sp. nov., a moderately halophilic alphaproteobacterium isolated from the Yellow Sea, China.</title>
        <authorList>
            <person name="Zhang G."/>
            <person name="Zhang R."/>
        </authorList>
    </citation>
    <scope>NUCLEOTIDE SEQUENCE [LARGE SCALE GENOMIC DNA]</scope>
    <source>
        <strain evidence="1 2">WB1-6</strain>
    </source>
</reference>